<feature type="signal peptide" evidence="1">
    <location>
        <begin position="1"/>
        <end position="23"/>
    </location>
</feature>
<keyword evidence="4" id="KW-1185">Reference proteome</keyword>
<reference evidence="3 4" key="1">
    <citation type="journal article" date="2016" name="Mol. Biol. Evol.">
        <title>Comparative Genomics of Early-Diverging Mushroom-Forming Fungi Provides Insights into the Origins of Lignocellulose Decay Capabilities.</title>
        <authorList>
            <person name="Nagy L.G."/>
            <person name="Riley R."/>
            <person name="Tritt A."/>
            <person name="Adam C."/>
            <person name="Daum C."/>
            <person name="Floudas D."/>
            <person name="Sun H."/>
            <person name="Yadav J.S."/>
            <person name="Pangilinan J."/>
            <person name="Larsson K.H."/>
            <person name="Matsuura K."/>
            <person name="Barry K."/>
            <person name="Labutti K."/>
            <person name="Kuo R."/>
            <person name="Ohm R.A."/>
            <person name="Bhattacharya S.S."/>
            <person name="Shirouzu T."/>
            <person name="Yoshinaga Y."/>
            <person name="Martin F.M."/>
            <person name="Grigoriev I.V."/>
            <person name="Hibbett D.S."/>
        </authorList>
    </citation>
    <scope>NUCLEOTIDE SEQUENCE [LARGE SCALE GENOMIC DNA]</scope>
    <source>
        <strain evidence="3 4">CBS 109695</strain>
    </source>
</reference>
<dbReference type="AlphaFoldDB" id="A0A166PVE6"/>
<dbReference type="STRING" id="436010.A0A166PVE6"/>
<dbReference type="Pfam" id="PF00135">
    <property type="entry name" value="COesterase"/>
    <property type="match status" value="2"/>
</dbReference>
<accession>A0A166PVE6</accession>
<sequence>MHHRLLCLSLLACLTLLLQAGDAADHKSSHDDGPIVDLQYALYRGSTDPTSKITTFLGIRYAAPPIGLLRFQSPRQPASIKAMQNAISFPPQCYQSEIGLANISSLVSALPKRDFEPVPTNTSEDCLFLDVVVPDIETARGLPVVVWIHGGGYASGNISVFTQSDLTAHSNNHAITVLIQYRLGAFGFLAGPEVKKHGALNAGLLDQNFALQWVQKYISSVSSSPAIRRLKLLTSISNAAMICFTLHNADHDLFYAAGAGSVLQHVVAHGGRTQPPLFRAAITSSTALPSQYPGDGLIPSVRIIHASFLLEIDLHWIISAQILYNELANITGCLAPNSNSASFACLVALGADALGEANYLTITRGFYGTTAFAPVIDGEFIVERPTVTLGRVRVNGEVLLAVTNTFEGRTFVLPNLTTSIASISAYTQAYFPLLDAAQANQVAEIYAASALEEELPTAEDQAVAIIGESVFICPTYYLLRAFKGRSWKGEFAIPPGIHGEDVYYYFSSAGQPFNNTAFITAFAQSFLDVVRFLDPNAKFESHAALEDVGCCRLAHGDAVQQDGRGESCDQADFD</sequence>
<evidence type="ECO:0000313" key="4">
    <source>
        <dbReference type="Proteomes" id="UP000076532"/>
    </source>
</evidence>
<gene>
    <name evidence="3" type="ORF">FIBSPDRAFT_1040752</name>
</gene>
<evidence type="ECO:0000259" key="2">
    <source>
        <dbReference type="Pfam" id="PF00135"/>
    </source>
</evidence>
<feature type="domain" description="Carboxylesterase type B" evidence="2">
    <location>
        <begin position="323"/>
        <end position="483"/>
    </location>
</feature>
<protein>
    <submittedName>
        <fullName evidence="3">Alpha/beta-hydrolase</fullName>
    </submittedName>
</protein>
<organism evidence="3 4">
    <name type="scientific">Athelia psychrophila</name>
    <dbReference type="NCBI Taxonomy" id="1759441"/>
    <lineage>
        <taxon>Eukaryota</taxon>
        <taxon>Fungi</taxon>
        <taxon>Dikarya</taxon>
        <taxon>Basidiomycota</taxon>
        <taxon>Agaricomycotina</taxon>
        <taxon>Agaricomycetes</taxon>
        <taxon>Agaricomycetidae</taxon>
        <taxon>Atheliales</taxon>
        <taxon>Atheliaceae</taxon>
        <taxon>Athelia</taxon>
    </lineage>
</organism>
<dbReference type="EMBL" id="KV417514">
    <property type="protein sequence ID" value="KZP26489.1"/>
    <property type="molecule type" value="Genomic_DNA"/>
</dbReference>
<evidence type="ECO:0000313" key="3">
    <source>
        <dbReference type="EMBL" id="KZP26489.1"/>
    </source>
</evidence>
<dbReference type="SUPFAM" id="SSF53474">
    <property type="entry name" value="alpha/beta-Hydrolases"/>
    <property type="match status" value="1"/>
</dbReference>
<dbReference type="OrthoDB" id="408631at2759"/>
<dbReference type="PROSITE" id="PS00941">
    <property type="entry name" value="CARBOXYLESTERASE_B_2"/>
    <property type="match status" value="1"/>
</dbReference>
<proteinExistence type="predicted"/>
<dbReference type="InterPro" id="IPR002018">
    <property type="entry name" value="CarbesteraseB"/>
</dbReference>
<dbReference type="InterPro" id="IPR029058">
    <property type="entry name" value="AB_hydrolase_fold"/>
</dbReference>
<dbReference type="PANTHER" id="PTHR11559">
    <property type="entry name" value="CARBOXYLESTERASE"/>
    <property type="match status" value="1"/>
</dbReference>
<dbReference type="InterPro" id="IPR050309">
    <property type="entry name" value="Type-B_Carboxylest/Lipase"/>
</dbReference>
<evidence type="ECO:0000256" key="1">
    <source>
        <dbReference type="SAM" id="SignalP"/>
    </source>
</evidence>
<name>A0A166PVE6_9AGAM</name>
<dbReference type="Gene3D" id="3.40.50.1820">
    <property type="entry name" value="alpha/beta hydrolase"/>
    <property type="match status" value="1"/>
</dbReference>
<keyword evidence="1" id="KW-0732">Signal</keyword>
<feature type="chain" id="PRO_5007878442" evidence="1">
    <location>
        <begin position="24"/>
        <end position="574"/>
    </location>
</feature>
<dbReference type="Proteomes" id="UP000076532">
    <property type="component" value="Unassembled WGS sequence"/>
</dbReference>
<dbReference type="InterPro" id="IPR019819">
    <property type="entry name" value="Carboxylesterase_B_CS"/>
</dbReference>
<feature type="domain" description="Carboxylesterase type B" evidence="2">
    <location>
        <begin position="34"/>
        <end position="221"/>
    </location>
</feature>